<dbReference type="EMBL" id="NHOI01000009">
    <property type="protein sequence ID" value="OVZ87933.1"/>
    <property type="molecule type" value="Genomic_DNA"/>
</dbReference>
<name>A0A209A608_YERIN</name>
<dbReference type="RefSeq" id="WP_087815645.1">
    <property type="nucleotide sequence ID" value="NZ_JAJAVW010000017.1"/>
</dbReference>
<sequence>MDYSLSELSEVFSCDIVKGELYWNPRGRDKFNNDFSCKMWNLQYAGKLAGGIDGQGYRQVTSGYMKVRCHRAVWVFAHGDIPESLYIDHINHIRSDNRINNLRLVTHHQNMKNQAMHSRNTTGANGVGFDRATGKWKATLTHLGSYVSLGYFDSKDQAIKARNDADKRFNFHSNHGRDRYLDTPYIDPWNRIK</sequence>
<evidence type="ECO:0000313" key="2">
    <source>
        <dbReference type="EMBL" id="OVZ87933.1"/>
    </source>
</evidence>
<dbReference type="SUPFAM" id="SSF54060">
    <property type="entry name" value="His-Me finger endonucleases"/>
    <property type="match status" value="1"/>
</dbReference>
<dbReference type="SUPFAM" id="SSF54171">
    <property type="entry name" value="DNA-binding domain"/>
    <property type="match status" value="1"/>
</dbReference>
<dbReference type="InterPro" id="IPR003615">
    <property type="entry name" value="HNH_nuc"/>
</dbReference>
<proteinExistence type="predicted"/>
<dbReference type="Pfam" id="PF13392">
    <property type="entry name" value="HNH_3"/>
    <property type="match status" value="1"/>
</dbReference>
<accession>A0A209A608</accession>
<protein>
    <recommendedName>
        <fullName evidence="1">HNH nuclease domain-containing protein</fullName>
    </recommendedName>
</protein>
<dbReference type="GO" id="GO:0003677">
    <property type="term" value="F:DNA binding"/>
    <property type="evidence" value="ECO:0007669"/>
    <property type="project" value="InterPro"/>
</dbReference>
<dbReference type="InterPro" id="IPR044925">
    <property type="entry name" value="His-Me_finger_sf"/>
</dbReference>
<evidence type="ECO:0000259" key="1">
    <source>
        <dbReference type="Pfam" id="PF13392"/>
    </source>
</evidence>
<feature type="domain" description="HNH nuclease" evidence="1">
    <location>
        <begin position="69"/>
        <end position="111"/>
    </location>
</feature>
<dbReference type="AlphaFoldDB" id="A0A209A608"/>
<organism evidence="2 3">
    <name type="scientific">Yersinia intermedia</name>
    <dbReference type="NCBI Taxonomy" id="631"/>
    <lineage>
        <taxon>Bacteria</taxon>
        <taxon>Pseudomonadati</taxon>
        <taxon>Pseudomonadota</taxon>
        <taxon>Gammaproteobacteria</taxon>
        <taxon>Enterobacterales</taxon>
        <taxon>Yersiniaceae</taxon>
        <taxon>Yersinia</taxon>
    </lineage>
</organism>
<gene>
    <name evidence="2" type="ORF">CBW57_06675</name>
</gene>
<dbReference type="Proteomes" id="UP000196440">
    <property type="component" value="Unassembled WGS sequence"/>
</dbReference>
<dbReference type="InterPro" id="IPR016177">
    <property type="entry name" value="DNA-bd_dom_sf"/>
</dbReference>
<dbReference type="Gene3D" id="3.90.75.20">
    <property type="match status" value="1"/>
</dbReference>
<reference evidence="2 3" key="1">
    <citation type="submission" date="2017-05" db="EMBL/GenBank/DDBJ databases">
        <title>Whole genome sequencing of Yersinia kristensenii.</title>
        <authorList>
            <person name="Campioni F."/>
        </authorList>
    </citation>
    <scope>NUCLEOTIDE SEQUENCE [LARGE SCALE GENOMIC DNA]</scope>
    <source>
        <strain evidence="2 3">CFSAN060536</strain>
    </source>
</reference>
<evidence type="ECO:0000313" key="3">
    <source>
        <dbReference type="Proteomes" id="UP000196440"/>
    </source>
</evidence>
<comment type="caution">
    <text evidence="2">The sequence shown here is derived from an EMBL/GenBank/DDBJ whole genome shotgun (WGS) entry which is preliminary data.</text>
</comment>